<dbReference type="InterPro" id="IPR053958">
    <property type="entry name" value="HMGCR/SNAP/NPC1-like_SSD"/>
</dbReference>
<dbReference type="PANTHER" id="PTHR10796">
    <property type="entry name" value="PATCHED-RELATED"/>
    <property type="match status" value="1"/>
</dbReference>
<keyword evidence="3" id="KW-1133">Transmembrane helix</keyword>
<feature type="region of interest" description="Disordered" evidence="2">
    <location>
        <begin position="759"/>
        <end position="786"/>
    </location>
</feature>
<accession>A0AAD7U7D0</accession>
<feature type="chain" id="PRO_5041969700" description="SSD domain-containing protein" evidence="4">
    <location>
        <begin position="30"/>
        <end position="786"/>
    </location>
</feature>
<name>A0AAD7U7D0_9STRA</name>
<feature type="transmembrane region" description="Helical" evidence="3">
    <location>
        <begin position="698"/>
        <end position="718"/>
    </location>
</feature>
<feature type="transmembrane region" description="Helical" evidence="3">
    <location>
        <begin position="661"/>
        <end position="686"/>
    </location>
</feature>
<keyword evidence="3" id="KW-0812">Transmembrane</keyword>
<dbReference type="InterPro" id="IPR051697">
    <property type="entry name" value="Patched_domain-protein"/>
</dbReference>
<dbReference type="Pfam" id="PF12349">
    <property type="entry name" value="Sterol-sensing"/>
    <property type="match status" value="1"/>
</dbReference>
<feature type="transmembrane region" description="Helical" evidence="3">
    <location>
        <begin position="612"/>
        <end position="628"/>
    </location>
</feature>
<dbReference type="SUPFAM" id="SSF82866">
    <property type="entry name" value="Multidrug efflux transporter AcrB transmembrane domain"/>
    <property type="match status" value="2"/>
</dbReference>
<reference evidence="6" key="1">
    <citation type="submission" date="2023-01" db="EMBL/GenBank/DDBJ databases">
        <title>Metagenome sequencing of chrysophaentin producing Chrysophaeum taylorii.</title>
        <authorList>
            <person name="Davison J."/>
            <person name="Bewley C."/>
        </authorList>
    </citation>
    <scope>NUCLEOTIDE SEQUENCE</scope>
    <source>
        <strain evidence="6">NIES-1699</strain>
    </source>
</reference>
<evidence type="ECO:0000313" key="6">
    <source>
        <dbReference type="EMBL" id="KAJ8598564.1"/>
    </source>
</evidence>
<dbReference type="Proteomes" id="UP001230188">
    <property type="component" value="Unassembled WGS sequence"/>
</dbReference>
<feature type="transmembrane region" description="Helical" evidence="3">
    <location>
        <begin position="338"/>
        <end position="361"/>
    </location>
</feature>
<proteinExistence type="inferred from homology"/>
<dbReference type="AlphaFoldDB" id="A0AAD7U7D0"/>
<feature type="transmembrane region" description="Helical" evidence="3">
    <location>
        <begin position="730"/>
        <end position="750"/>
    </location>
</feature>
<feature type="domain" description="SSD" evidence="5">
    <location>
        <begin position="238"/>
        <end position="389"/>
    </location>
</feature>
<organism evidence="6 7">
    <name type="scientific">Chrysophaeum taylorii</name>
    <dbReference type="NCBI Taxonomy" id="2483200"/>
    <lineage>
        <taxon>Eukaryota</taxon>
        <taxon>Sar</taxon>
        <taxon>Stramenopiles</taxon>
        <taxon>Ochrophyta</taxon>
        <taxon>Pelagophyceae</taxon>
        <taxon>Pelagomonadales</taxon>
        <taxon>Pelagomonadaceae</taxon>
        <taxon>Chrysophaeum</taxon>
    </lineage>
</organism>
<feature type="transmembrane region" description="Helical" evidence="3">
    <location>
        <begin position="367"/>
        <end position="390"/>
    </location>
</feature>
<gene>
    <name evidence="6" type="ORF">CTAYLR_001675</name>
</gene>
<feature type="transmembrane region" description="Helical" evidence="3">
    <location>
        <begin position="635"/>
        <end position="655"/>
    </location>
</feature>
<dbReference type="GO" id="GO:0016020">
    <property type="term" value="C:membrane"/>
    <property type="evidence" value="ECO:0007669"/>
    <property type="project" value="TreeGrafter"/>
</dbReference>
<keyword evidence="4" id="KW-0732">Signal</keyword>
<evidence type="ECO:0000259" key="5">
    <source>
        <dbReference type="PROSITE" id="PS50156"/>
    </source>
</evidence>
<comment type="similarity">
    <text evidence="1">Belongs to the patched family.</text>
</comment>
<dbReference type="InterPro" id="IPR000731">
    <property type="entry name" value="SSD"/>
</dbReference>
<keyword evidence="3" id="KW-0472">Membrane</keyword>
<feature type="transmembrane region" description="Helical" evidence="3">
    <location>
        <begin position="266"/>
        <end position="289"/>
    </location>
</feature>
<protein>
    <recommendedName>
        <fullName evidence="5">SSD domain-containing protein</fullName>
    </recommendedName>
</protein>
<dbReference type="PROSITE" id="PS51257">
    <property type="entry name" value="PROKAR_LIPOPROTEIN"/>
    <property type="match status" value="1"/>
</dbReference>
<evidence type="ECO:0000256" key="4">
    <source>
        <dbReference type="SAM" id="SignalP"/>
    </source>
</evidence>
<evidence type="ECO:0000256" key="2">
    <source>
        <dbReference type="SAM" id="MobiDB-lite"/>
    </source>
</evidence>
<dbReference type="Gene3D" id="1.20.1640.10">
    <property type="entry name" value="Multidrug efflux transporter AcrB transmembrane domain"/>
    <property type="match status" value="2"/>
</dbReference>
<sequence length="786" mass="84173">MFFGRIGRACSRWPRLVIVVSVLVGLACSSGLVDASVESNEATLYTPKDSESAERLAWARATFPSSRSRGRSVDLYCEGSNVATYEGMLELFEITNAALAAIGESGAKLNAYGHPEIMSVLSAWNASKSVFMLDENWRATLAALPATRYGETTTEAGVTVDAKYDLGQLVGNAEISASEGVTSARAFKSRLWLEKRASDGVLRSADRVVENASLKHMRCSIRSSTSYRDAVLGAISHDLKLVVLSVILLFVFATSCFVARRSWCRGLALGVGAMASVSLALASAFGLWMRFGGSFHALMGAAIFMVLGLGVDDAFVIVDAADVEPDLETAMNRAGSSILVTSATDSLAFLACALTTSIPALRSFCGVASTAIALDFAFQVTFFVAVVSIVDGAARDDDDDDARRQGGVSPSRVVARFVVGRKCRCAVGVVAVALVALGAVGASKLEMEYESEWMTPRGSMPREAREVERKYFLEGAWRVEVYTTKGDVVSELEAYRKSVGALRRQSWYASDECWIDAGAATTNSSSLLDAAKIKYPEDLAFLTEGLCLSLGTNGTPCATRAEFVWDKTPAKATQISRLDSAQRELASSLGMFVARSPTLEALALTRSAVERSILVAGVSVFACCALLFGRLGAAFVMAAVVAAIDLVLLGGLYWVGEYYNMVTAVILTLAVGLSVDFSAHVMYAYLHAESTSLALARMLPPILKGGVSTLLAVVPMAWSTSYVIRLFDIISTLIVLVGLFFGLAVVPCVLQTYDDLRNPQSSSRDDDDDEGDFYRPLEDGPILELN</sequence>
<dbReference type="PANTHER" id="PTHR10796:SF92">
    <property type="entry name" value="PATCHED-RELATED, ISOFORM A"/>
    <property type="match status" value="1"/>
</dbReference>
<evidence type="ECO:0000313" key="7">
    <source>
        <dbReference type="Proteomes" id="UP001230188"/>
    </source>
</evidence>
<evidence type="ECO:0000256" key="3">
    <source>
        <dbReference type="SAM" id="Phobius"/>
    </source>
</evidence>
<dbReference type="EMBL" id="JAQMWT010000670">
    <property type="protein sequence ID" value="KAJ8598564.1"/>
    <property type="molecule type" value="Genomic_DNA"/>
</dbReference>
<feature type="transmembrane region" description="Helical" evidence="3">
    <location>
        <begin position="295"/>
        <end position="318"/>
    </location>
</feature>
<dbReference type="PROSITE" id="PS50156">
    <property type="entry name" value="SSD"/>
    <property type="match status" value="1"/>
</dbReference>
<feature type="transmembrane region" description="Helical" evidence="3">
    <location>
        <begin position="241"/>
        <end position="259"/>
    </location>
</feature>
<evidence type="ECO:0000256" key="1">
    <source>
        <dbReference type="ARBA" id="ARBA00005585"/>
    </source>
</evidence>
<comment type="caution">
    <text evidence="6">The sequence shown here is derived from an EMBL/GenBank/DDBJ whole genome shotgun (WGS) entry which is preliminary data.</text>
</comment>
<feature type="signal peptide" evidence="4">
    <location>
        <begin position="1"/>
        <end position="29"/>
    </location>
</feature>
<keyword evidence="7" id="KW-1185">Reference proteome</keyword>